<reference evidence="7" key="3">
    <citation type="submission" date="2025-09" db="UniProtKB">
        <authorList>
            <consortium name="Ensembl"/>
        </authorList>
    </citation>
    <scope>IDENTIFICATION</scope>
</reference>
<evidence type="ECO:0000256" key="4">
    <source>
        <dbReference type="ARBA" id="ARBA00023180"/>
    </source>
</evidence>
<dbReference type="SMART" id="SM00241">
    <property type="entry name" value="ZP"/>
    <property type="match status" value="1"/>
</dbReference>
<proteinExistence type="predicted"/>
<dbReference type="Ensembl" id="ENSGACT00000040886.1">
    <property type="protein sequence ID" value="ENSGACP00000056086.1"/>
    <property type="gene ID" value="ENSGACG00000009788.2"/>
</dbReference>
<evidence type="ECO:0000256" key="5">
    <source>
        <dbReference type="SAM" id="SignalP"/>
    </source>
</evidence>
<keyword evidence="3" id="KW-1015">Disulfide bond</keyword>
<dbReference type="InterPro" id="IPR001507">
    <property type="entry name" value="ZP_dom"/>
</dbReference>
<evidence type="ECO:0000256" key="1">
    <source>
        <dbReference type="ARBA" id="ARBA00004613"/>
    </source>
</evidence>
<dbReference type="PANTHER" id="PTHR47130">
    <property type="entry name" value="SI:DKEY-19B23.11-RELATED"/>
    <property type="match status" value="1"/>
</dbReference>
<dbReference type="InterPro" id="IPR055356">
    <property type="entry name" value="ZP-N"/>
</dbReference>
<dbReference type="Pfam" id="PF23344">
    <property type="entry name" value="ZP-N"/>
    <property type="match status" value="1"/>
</dbReference>
<reference evidence="7" key="2">
    <citation type="submission" date="2025-08" db="UniProtKB">
        <authorList>
            <consortium name="Ensembl"/>
        </authorList>
    </citation>
    <scope>IDENTIFICATION</scope>
</reference>
<sequence>MRGLFGFGWLILLIVVENVETQKKPSINIYSKCLGNIMRLDVGPVGGNLLEVSVLNNSTNLLTQSLASQCGFSMKIDQLGNAMIFASLQNCFAENVDDEAFTTTINLRLHGSQMLEDELYQVAKTCPYTAWASREIVCERNYMEVSVQNVSPGRPVPDDDALGDPQRVAGERIMKVKEAQRRGYGISNTPTRLVLRAPLSSPETYIQTVAGLPMKVLKTSTIFENKWLATQIDAAAACPVMEGSVSFTPHSISWFLPRRIDPLISSGQFKLLEVHMGVDGQRLDVAKMAARRYSMSVNDLYIITEIPIGAVGGHFKSRVQDGQYFTAYTIEPMLELFWSEDSKKDTRYKVLLPITTPFLPQPPRVIDNTVPEEQIFKVLLGPFCADVALINITFSSEVLSAADCIARGLKIQEHMSPKSCSKVFTLEVPFADRNVQQMKEMGMSVYSLELTFGLLVMWQSAPFSHTAYLEAKFVNNVPPSVSGGCDYQNFYILVKYGTPGFNFKTLVGKRMLTPNLAQQYNFMDNGTHFSVTVPFLALDVEIEAVEKSSIRSRLDVSLRSPDTLDNIDTFAVACDFFSTLTECFPNGTITTLAVKLESVPSLQLSQLTLRDPSCGPSYSDDRYAYFVFTGNSCGTTRTFLPTMMLYENEIFLPAPAMESNSKTEESEAEYEFKVACYFDLHTNRAVAFNNRPRRSKPFAENGIEELHVKMRLALDDSYSTFYRADYIAKYLQQPLYFEVELTTSGNSVSLELVDCWATLEDDRTSLPKWDLIINGCANPRNPHKVIFHPVFPDTRVQHPSNFKRFEIPMFAFTKDENNLSRQVFVHCDVVVCDATNPVGRACNVTCSDQDAEMKGDKPAVSDGRSINRLT</sequence>
<keyword evidence="8" id="KW-1185">Reference proteome</keyword>
<dbReference type="Gene3D" id="2.60.40.3210">
    <property type="entry name" value="Zona pellucida, ZP-N domain"/>
    <property type="match status" value="1"/>
</dbReference>
<dbReference type="Pfam" id="PF00100">
    <property type="entry name" value="Zona_pellucida"/>
    <property type="match status" value="1"/>
</dbReference>
<dbReference type="AlphaFoldDB" id="A0AAQ4QXN7"/>
<dbReference type="PROSITE" id="PS00682">
    <property type="entry name" value="ZP_1"/>
    <property type="match status" value="1"/>
</dbReference>
<evidence type="ECO:0000256" key="2">
    <source>
        <dbReference type="ARBA" id="ARBA00022525"/>
    </source>
</evidence>
<dbReference type="Pfam" id="PF26562">
    <property type="entry name" value="Ig-like"/>
    <property type="match status" value="1"/>
</dbReference>
<keyword evidence="4" id="KW-0325">Glycoprotein</keyword>
<comment type="subcellular location">
    <subcellularLocation>
        <location evidence="1">Secreted</location>
    </subcellularLocation>
</comment>
<organism evidence="7 8">
    <name type="scientific">Gasterosteus aculeatus aculeatus</name>
    <name type="common">three-spined stickleback</name>
    <dbReference type="NCBI Taxonomy" id="481459"/>
    <lineage>
        <taxon>Eukaryota</taxon>
        <taxon>Metazoa</taxon>
        <taxon>Chordata</taxon>
        <taxon>Craniata</taxon>
        <taxon>Vertebrata</taxon>
        <taxon>Euteleostomi</taxon>
        <taxon>Actinopterygii</taxon>
        <taxon>Neopterygii</taxon>
        <taxon>Teleostei</taxon>
        <taxon>Neoteleostei</taxon>
        <taxon>Acanthomorphata</taxon>
        <taxon>Eupercaria</taxon>
        <taxon>Perciformes</taxon>
        <taxon>Cottioidei</taxon>
        <taxon>Gasterosteales</taxon>
        <taxon>Gasterosteidae</taxon>
        <taxon>Gasterosteus</taxon>
    </lineage>
</organism>
<dbReference type="GO" id="GO:0005576">
    <property type="term" value="C:extracellular region"/>
    <property type="evidence" value="ECO:0007669"/>
    <property type="project" value="UniProtKB-SubCell"/>
</dbReference>
<dbReference type="InterPro" id="IPR042235">
    <property type="entry name" value="ZP-C_dom"/>
</dbReference>
<dbReference type="PANTHER" id="PTHR47130:SF3">
    <property type="entry name" value="ZONA PELLUCIDA PROTEIN"/>
    <property type="match status" value="1"/>
</dbReference>
<dbReference type="InterPro" id="IPR017977">
    <property type="entry name" value="ZP_dom_CS"/>
</dbReference>
<feature type="chain" id="PRO_5042843537" description="ZP domain-containing protein" evidence="5">
    <location>
        <begin position="22"/>
        <end position="870"/>
    </location>
</feature>
<accession>A0AAQ4QXN7</accession>
<name>A0AAQ4QXN7_GASAC</name>
<evidence type="ECO:0000259" key="6">
    <source>
        <dbReference type="PROSITE" id="PS51034"/>
    </source>
</evidence>
<keyword evidence="2" id="KW-0964">Secreted</keyword>
<dbReference type="Proteomes" id="UP000007635">
    <property type="component" value="Chromosome XVIII"/>
</dbReference>
<dbReference type="GeneTree" id="ENSGT00940000163503"/>
<evidence type="ECO:0000313" key="8">
    <source>
        <dbReference type="Proteomes" id="UP000007635"/>
    </source>
</evidence>
<protein>
    <recommendedName>
        <fullName evidence="6">ZP domain-containing protein</fullName>
    </recommendedName>
</protein>
<feature type="signal peptide" evidence="5">
    <location>
        <begin position="1"/>
        <end position="21"/>
    </location>
</feature>
<dbReference type="Gene3D" id="2.60.40.4100">
    <property type="entry name" value="Zona pellucida, ZP-C domain"/>
    <property type="match status" value="1"/>
</dbReference>
<dbReference type="InterPro" id="IPR055355">
    <property type="entry name" value="ZP-C"/>
</dbReference>
<keyword evidence="5" id="KW-0732">Signal</keyword>
<evidence type="ECO:0000313" key="7">
    <source>
        <dbReference type="Ensembl" id="ENSGACP00000056086.1"/>
    </source>
</evidence>
<feature type="domain" description="ZP" evidence="6">
    <location>
        <begin position="582"/>
        <end position="849"/>
    </location>
</feature>
<reference evidence="7 8" key="1">
    <citation type="journal article" date="2021" name="G3 (Bethesda)">
        <title>Improved contiguity of the threespine stickleback genome using long-read sequencing.</title>
        <authorList>
            <person name="Nath S."/>
            <person name="Shaw D.E."/>
            <person name="White M.A."/>
        </authorList>
    </citation>
    <scope>NUCLEOTIDE SEQUENCE [LARGE SCALE GENOMIC DNA]</scope>
    <source>
        <strain evidence="7 8">Lake Benthic</strain>
    </source>
</reference>
<dbReference type="InterPro" id="IPR058876">
    <property type="entry name" value="Ig-like_ZP"/>
</dbReference>
<dbReference type="PROSITE" id="PS51034">
    <property type="entry name" value="ZP_2"/>
    <property type="match status" value="1"/>
</dbReference>
<evidence type="ECO:0000256" key="3">
    <source>
        <dbReference type="ARBA" id="ARBA00023157"/>
    </source>
</evidence>